<name>A0ABT1IG97_9PSEU</name>
<feature type="domain" description="Tachylectin 2" evidence="2">
    <location>
        <begin position="182"/>
        <end position="348"/>
    </location>
</feature>
<evidence type="ECO:0000259" key="2">
    <source>
        <dbReference type="Pfam" id="PF14517"/>
    </source>
</evidence>
<keyword evidence="4" id="KW-1185">Reference proteome</keyword>
<feature type="chain" id="PRO_5046113448" evidence="1">
    <location>
        <begin position="31"/>
        <end position="601"/>
    </location>
</feature>
<evidence type="ECO:0000256" key="1">
    <source>
        <dbReference type="SAM" id="SignalP"/>
    </source>
</evidence>
<dbReference type="Proteomes" id="UP001205185">
    <property type="component" value="Unassembled WGS sequence"/>
</dbReference>
<evidence type="ECO:0000313" key="4">
    <source>
        <dbReference type="Proteomes" id="UP001205185"/>
    </source>
</evidence>
<accession>A0ABT1IG97</accession>
<feature type="signal peptide" evidence="1">
    <location>
        <begin position="1"/>
        <end position="30"/>
    </location>
</feature>
<keyword evidence="1" id="KW-0732">Signal</keyword>
<dbReference type="SUPFAM" id="SSF50934">
    <property type="entry name" value="Tachylectin-2"/>
    <property type="match status" value="1"/>
</dbReference>
<dbReference type="Pfam" id="PF14517">
    <property type="entry name" value="Tachylectin"/>
    <property type="match status" value="1"/>
</dbReference>
<sequence>MNTKRLAALLAAGAVSVAGLPFVAVSPAAAELACTAAVNVFGVEPDGRMFVYPHNEPETGVASWGAKHYIGSGWNGGTTYAAPGGYIHHITTGNRQHRRYQWTGSGWASFGGGQYQDLGVVDPSTRPLVDEQGRFYKQDDRRFFVSSWDDQGRLTADEVPLSPAVRPNVITSGSSAFFARADGDLYRYRFDFENNRWLTIGERIGAGFGVFKRLISAGGGVLYGVANDPAGTLVWYRYDDQKREWANNGIGKVVGSGWGALAEVTASGCAAPDQQSNPLPGPRGERPRLVYNPATRTFEAAWVNNSGELLYGKENPQDPTAITWTALTGYQNHTGAVSALRDGGTGRLLLSAPSQDGRGRMYVQQPDGSFGSGTGIGGRFTVGPVLTSAFANDVAVYGIDDRGMVYNAKRGSDTSSPWFPAAQRLGQDTTIGLASGPTAVTRTATGELEVRRPPFTTYDPPVPVRGLRVVGTPHITQGENGPSRLIARDENGKLWTSEEKPYLTGPGFGPWTDISGGLTFTGTVDTAFSFGPRKTEIVARTTDGTVVRRQITDWAVPPAWIPIGTSAVDPVIAVANLQVGKAVLLVDGSGQAKLVRIPYQS</sequence>
<dbReference type="EMBL" id="JAMTCO010000010">
    <property type="protein sequence ID" value="MCP2271662.1"/>
    <property type="molecule type" value="Genomic_DNA"/>
</dbReference>
<dbReference type="RefSeq" id="WP_253888625.1">
    <property type="nucleotide sequence ID" value="NZ_BAAAVB010000003.1"/>
</dbReference>
<dbReference type="SUPFAM" id="SSF89372">
    <property type="entry name" value="Fucose-specific lectin"/>
    <property type="match status" value="1"/>
</dbReference>
<organism evidence="3 4">
    <name type="scientific">Actinokineospora diospyrosa</name>
    <dbReference type="NCBI Taxonomy" id="103728"/>
    <lineage>
        <taxon>Bacteria</taxon>
        <taxon>Bacillati</taxon>
        <taxon>Actinomycetota</taxon>
        <taxon>Actinomycetes</taxon>
        <taxon>Pseudonocardiales</taxon>
        <taxon>Pseudonocardiaceae</taxon>
        <taxon>Actinokineospora</taxon>
    </lineage>
</organism>
<protein>
    <submittedName>
        <fullName evidence="3">Tachylectin</fullName>
    </submittedName>
</protein>
<proteinExistence type="predicted"/>
<dbReference type="InterPro" id="IPR036813">
    <property type="entry name" value="Tachylectin2_sf"/>
</dbReference>
<comment type="caution">
    <text evidence="3">The sequence shown here is derived from an EMBL/GenBank/DDBJ whole genome shotgun (WGS) entry which is preliminary data.</text>
</comment>
<dbReference type="InterPro" id="IPR023294">
    <property type="entry name" value="Tachylectin2"/>
</dbReference>
<evidence type="ECO:0000313" key="3">
    <source>
        <dbReference type="EMBL" id="MCP2271662.1"/>
    </source>
</evidence>
<reference evidence="3 4" key="1">
    <citation type="submission" date="2022-06" db="EMBL/GenBank/DDBJ databases">
        <title>Genomic Encyclopedia of Archaeal and Bacterial Type Strains, Phase II (KMG-II): from individual species to whole genera.</title>
        <authorList>
            <person name="Goeker M."/>
        </authorList>
    </citation>
    <scope>NUCLEOTIDE SEQUENCE [LARGE SCALE GENOMIC DNA]</scope>
    <source>
        <strain evidence="3 4">DSM 44255</strain>
    </source>
</reference>
<gene>
    <name evidence="3" type="ORF">LV75_004176</name>
</gene>
<dbReference type="Gene3D" id="2.115.10.10">
    <property type="entry name" value="Tachylectin 2"/>
    <property type="match status" value="1"/>
</dbReference>